<dbReference type="Pfam" id="PF03235">
    <property type="entry name" value="GmrSD_N"/>
    <property type="match status" value="1"/>
</dbReference>
<protein>
    <submittedName>
        <fullName evidence="2">DUF262 domain-containing protein</fullName>
    </submittedName>
</protein>
<accession>A0ABW3I6P9</accession>
<proteinExistence type="predicted"/>
<organism evidence="2 3">
    <name type="scientific">Seminibacterium arietis</name>
    <dbReference type="NCBI Taxonomy" id="1173502"/>
    <lineage>
        <taxon>Bacteria</taxon>
        <taxon>Pseudomonadati</taxon>
        <taxon>Pseudomonadota</taxon>
        <taxon>Gammaproteobacteria</taxon>
        <taxon>Pasteurellales</taxon>
        <taxon>Pasteurellaceae</taxon>
        <taxon>Seminibacterium</taxon>
    </lineage>
</organism>
<dbReference type="Proteomes" id="UP001596996">
    <property type="component" value="Unassembled WGS sequence"/>
</dbReference>
<feature type="domain" description="GmrSD restriction endonucleases N-terminal" evidence="1">
    <location>
        <begin position="10"/>
        <end position="221"/>
    </location>
</feature>
<dbReference type="EMBL" id="JBHTJN010000001">
    <property type="protein sequence ID" value="MFD0965358.1"/>
    <property type="molecule type" value="Genomic_DNA"/>
</dbReference>
<evidence type="ECO:0000313" key="2">
    <source>
        <dbReference type="EMBL" id="MFD0965358.1"/>
    </source>
</evidence>
<sequence length="449" mass="53123">MKANKVWLFSDLLEKNRRVFKVPVYQRNYNWTSIQCQKLYKDIMKASELDIQHFTGTVVYIEDTVGSRLNEVLIIDGQQRITTVYILLQALYDATKNISARIRNEIHDVMFNRNCKEEYKVKLKPVKSDNQQLLLLISGKIDDMDRNSNVYKNYITFKKLIDDTLKEGNKFEDILEGIKQLEIVEIILDKSQKDKPQKIFESINSTGLELSLADLIRNYLLMDDENQDELYNEYWLEIEKNVEYENLENFFINFLNSQINKTVNVKNAYRLFQEYCEEKESNHKEILSILKQISKYYGAFIGTINPYENEIAKYLKAFATIKQTTVLPFIFRIFNDFENKHISKNDLCNVLEYLLTYLIRIISCERSNNLAKFMKSLYIRAINSEFNNYSIRFIAFLNNLKANDRMPSDKEFKEALLYKPLYKKTICRFILSSIENSSKEKIDTSNLTI</sequence>
<name>A0ABW3I6P9_9PAST</name>
<evidence type="ECO:0000259" key="1">
    <source>
        <dbReference type="Pfam" id="PF03235"/>
    </source>
</evidence>
<dbReference type="PANTHER" id="PTHR35149:SF2">
    <property type="entry name" value="DUF262 DOMAIN-CONTAINING PROTEIN"/>
    <property type="match status" value="1"/>
</dbReference>
<gene>
    <name evidence="2" type="ORF">ACFQ02_00555</name>
</gene>
<dbReference type="PANTHER" id="PTHR35149">
    <property type="entry name" value="SLL5132 PROTEIN"/>
    <property type="match status" value="1"/>
</dbReference>
<dbReference type="RefSeq" id="WP_380817931.1">
    <property type="nucleotide sequence ID" value="NZ_JBHTJN010000001.1"/>
</dbReference>
<reference evidence="3" key="1">
    <citation type="journal article" date="2019" name="Int. J. Syst. Evol. Microbiol.">
        <title>The Global Catalogue of Microorganisms (GCM) 10K type strain sequencing project: providing services to taxonomists for standard genome sequencing and annotation.</title>
        <authorList>
            <consortium name="The Broad Institute Genomics Platform"/>
            <consortium name="The Broad Institute Genome Sequencing Center for Infectious Disease"/>
            <person name="Wu L."/>
            <person name="Ma J."/>
        </authorList>
    </citation>
    <scope>NUCLEOTIDE SEQUENCE [LARGE SCALE GENOMIC DNA]</scope>
    <source>
        <strain evidence="3">CCUG 61707</strain>
    </source>
</reference>
<comment type="caution">
    <text evidence="2">The sequence shown here is derived from an EMBL/GenBank/DDBJ whole genome shotgun (WGS) entry which is preliminary data.</text>
</comment>
<keyword evidence="3" id="KW-1185">Reference proteome</keyword>
<dbReference type="InterPro" id="IPR004919">
    <property type="entry name" value="GmrSD_N"/>
</dbReference>
<evidence type="ECO:0000313" key="3">
    <source>
        <dbReference type="Proteomes" id="UP001596996"/>
    </source>
</evidence>